<dbReference type="AlphaFoldDB" id="A0AAF0TXS1"/>
<reference evidence="9" key="1">
    <citation type="submission" date="2023-08" db="EMBL/GenBank/DDBJ databases">
        <title>A de novo genome assembly of Solanum verrucosum Schlechtendal, a Mexican diploid species geographically isolated from the other diploid A-genome species in potato relatives.</title>
        <authorList>
            <person name="Hosaka K."/>
        </authorList>
    </citation>
    <scope>NUCLEOTIDE SEQUENCE</scope>
    <source>
        <tissue evidence="9">Young leaves</tissue>
    </source>
</reference>
<accession>A0AAF0TXS1</accession>
<keyword evidence="6" id="KW-0695">RNA-directed DNA polymerase</keyword>
<dbReference type="InterPro" id="IPR043502">
    <property type="entry name" value="DNA/RNA_pol_sf"/>
</dbReference>
<keyword evidence="3" id="KW-0540">Nuclease</keyword>
<evidence type="ECO:0000256" key="2">
    <source>
        <dbReference type="ARBA" id="ARBA00022695"/>
    </source>
</evidence>
<dbReference type="PANTHER" id="PTHR34072">
    <property type="entry name" value="ENZYMATIC POLYPROTEIN-RELATED"/>
    <property type="match status" value="1"/>
</dbReference>
<gene>
    <name evidence="9" type="ORF">MTR67_030517</name>
</gene>
<protein>
    <recommendedName>
        <fullName evidence="8">Reverse transcriptase RNase H-like domain-containing protein</fullName>
    </recommendedName>
</protein>
<proteinExistence type="predicted"/>
<keyword evidence="10" id="KW-1185">Reference proteome</keyword>
<keyword evidence="7" id="KW-0472">Membrane</keyword>
<dbReference type="PANTHER" id="PTHR34072:SF52">
    <property type="entry name" value="RIBONUCLEASE H"/>
    <property type="match status" value="1"/>
</dbReference>
<evidence type="ECO:0000256" key="7">
    <source>
        <dbReference type="SAM" id="Phobius"/>
    </source>
</evidence>
<dbReference type="InterPro" id="IPR041373">
    <property type="entry name" value="RT_RNaseH"/>
</dbReference>
<feature type="transmembrane region" description="Helical" evidence="7">
    <location>
        <begin position="21"/>
        <end position="41"/>
    </location>
</feature>
<keyword evidence="7" id="KW-0812">Transmembrane</keyword>
<dbReference type="GO" id="GO:0003964">
    <property type="term" value="F:RNA-directed DNA polymerase activity"/>
    <property type="evidence" value="ECO:0007669"/>
    <property type="project" value="UniProtKB-KW"/>
</dbReference>
<evidence type="ECO:0000256" key="4">
    <source>
        <dbReference type="ARBA" id="ARBA00022759"/>
    </source>
</evidence>
<keyword evidence="2" id="KW-0548">Nucleotidyltransferase</keyword>
<evidence type="ECO:0000256" key="5">
    <source>
        <dbReference type="ARBA" id="ARBA00022801"/>
    </source>
</evidence>
<name>A0AAF0TXS1_SOLVR</name>
<sequence>MQNGKVIAYASRQLKIHEKNYPIYDLELAAIVFSLMIWRHYLYGVHVDVFTNYKILQYVFEQKDPYLL</sequence>
<evidence type="ECO:0000256" key="6">
    <source>
        <dbReference type="ARBA" id="ARBA00022918"/>
    </source>
</evidence>
<evidence type="ECO:0000259" key="8">
    <source>
        <dbReference type="Pfam" id="PF17917"/>
    </source>
</evidence>
<evidence type="ECO:0000256" key="3">
    <source>
        <dbReference type="ARBA" id="ARBA00022722"/>
    </source>
</evidence>
<dbReference type="GO" id="GO:0016787">
    <property type="term" value="F:hydrolase activity"/>
    <property type="evidence" value="ECO:0007669"/>
    <property type="project" value="UniProtKB-KW"/>
</dbReference>
<keyword evidence="5" id="KW-0378">Hydrolase</keyword>
<dbReference type="GO" id="GO:0004519">
    <property type="term" value="F:endonuclease activity"/>
    <property type="evidence" value="ECO:0007669"/>
    <property type="project" value="UniProtKB-KW"/>
</dbReference>
<feature type="domain" description="Reverse transcriptase RNase H-like" evidence="8">
    <location>
        <begin position="5"/>
        <end position="64"/>
    </location>
</feature>
<keyword evidence="1" id="KW-0808">Transferase</keyword>
<evidence type="ECO:0000313" key="10">
    <source>
        <dbReference type="Proteomes" id="UP001234989"/>
    </source>
</evidence>
<dbReference type="EMBL" id="CP133618">
    <property type="protein sequence ID" value="WMV37132.1"/>
    <property type="molecule type" value="Genomic_DNA"/>
</dbReference>
<dbReference type="Pfam" id="PF17917">
    <property type="entry name" value="RT_RNaseH"/>
    <property type="match status" value="1"/>
</dbReference>
<dbReference type="SUPFAM" id="SSF56672">
    <property type="entry name" value="DNA/RNA polymerases"/>
    <property type="match status" value="1"/>
</dbReference>
<keyword evidence="7" id="KW-1133">Transmembrane helix</keyword>
<evidence type="ECO:0000313" key="9">
    <source>
        <dbReference type="EMBL" id="WMV37132.1"/>
    </source>
</evidence>
<dbReference type="Proteomes" id="UP001234989">
    <property type="component" value="Chromosome 7"/>
</dbReference>
<keyword evidence="4" id="KW-0255">Endonuclease</keyword>
<evidence type="ECO:0000256" key="1">
    <source>
        <dbReference type="ARBA" id="ARBA00022679"/>
    </source>
</evidence>
<organism evidence="9 10">
    <name type="scientific">Solanum verrucosum</name>
    <dbReference type="NCBI Taxonomy" id="315347"/>
    <lineage>
        <taxon>Eukaryota</taxon>
        <taxon>Viridiplantae</taxon>
        <taxon>Streptophyta</taxon>
        <taxon>Embryophyta</taxon>
        <taxon>Tracheophyta</taxon>
        <taxon>Spermatophyta</taxon>
        <taxon>Magnoliopsida</taxon>
        <taxon>eudicotyledons</taxon>
        <taxon>Gunneridae</taxon>
        <taxon>Pentapetalae</taxon>
        <taxon>asterids</taxon>
        <taxon>lamiids</taxon>
        <taxon>Solanales</taxon>
        <taxon>Solanaceae</taxon>
        <taxon>Solanoideae</taxon>
        <taxon>Solaneae</taxon>
        <taxon>Solanum</taxon>
    </lineage>
</organism>